<dbReference type="PROSITE" id="PS51044">
    <property type="entry name" value="ZF_SP_RING"/>
    <property type="match status" value="1"/>
</dbReference>
<dbReference type="AlphaFoldDB" id="A0A0G4E928"/>
<dbReference type="PANTHER" id="PTHR10782">
    <property type="entry name" value="ZINC FINGER MIZ DOMAIN-CONTAINING PROTEIN"/>
    <property type="match status" value="1"/>
</dbReference>
<dbReference type="OrthoDB" id="28127at2759"/>
<dbReference type="GO" id="GO:0000785">
    <property type="term" value="C:chromatin"/>
    <property type="evidence" value="ECO:0007669"/>
    <property type="project" value="TreeGrafter"/>
</dbReference>
<organism evidence="7 8">
    <name type="scientific">Vitrella brassicaformis (strain CCMP3155)</name>
    <dbReference type="NCBI Taxonomy" id="1169540"/>
    <lineage>
        <taxon>Eukaryota</taxon>
        <taxon>Sar</taxon>
        <taxon>Alveolata</taxon>
        <taxon>Colpodellida</taxon>
        <taxon>Vitrellaceae</taxon>
        <taxon>Vitrella</taxon>
    </lineage>
</organism>
<proteinExistence type="predicted"/>
<evidence type="ECO:0000313" key="7">
    <source>
        <dbReference type="EMBL" id="CEL92034.1"/>
    </source>
</evidence>
<dbReference type="GO" id="GO:0061665">
    <property type="term" value="F:SUMO ligase activity"/>
    <property type="evidence" value="ECO:0007669"/>
    <property type="project" value="TreeGrafter"/>
</dbReference>
<dbReference type="GO" id="GO:0016925">
    <property type="term" value="P:protein sumoylation"/>
    <property type="evidence" value="ECO:0007669"/>
    <property type="project" value="TreeGrafter"/>
</dbReference>
<evidence type="ECO:0000256" key="5">
    <source>
        <dbReference type="SAM" id="MobiDB-lite"/>
    </source>
</evidence>
<dbReference type="InterPro" id="IPR013083">
    <property type="entry name" value="Znf_RING/FYVE/PHD"/>
</dbReference>
<dbReference type="InParanoid" id="A0A0G4E928"/>
<evidence type="ECO:0000313" key="8">
    <source>
        <dbReference type="Proteomes" id="UP000041254"/>
    </source>
</evidence>
<dbReference type="InterPro" id="IPR004181">
    <property type="entry name" value="Znf_MIZ"/>
</dbReference>
<evidence type="ECO:0000256" key="1">
    <source>
        <dbReference type="ARBA" id="ARBA00022723"/>
    </source>
</evidence>
<accession>A0A0G4E928</accession>
<sequence>MASAICWPHPCEILVQYCSQEPILLQTFAESHIRAVYAVLQEAYPQLPTQSNATLLQMAQSISQYFRSQPLVAGSHLPQPSPSPPAPPPQHPRHSQSPGHHGRPMPSGHHPPDMTSEQQDLDRLSDEYYRQLLAGGEFPRRQQPFEEPVQHMQTFKVTLPRPEEVPQAAQHFRVCTVRWWVDGALLSYVKGSGQQNNRPFDFCVRLVNQHGIDIPWLQSKWYLQPSGKEGEVTSGAFRDRARWCKDEHRQLCSYGESIPITDSLQGDALNEFTLVASKQCLAFKTTYLPQETGKVDDSREAYLVLQLVRYRHLRELEEEVLSSRIERRPFGNGNGVEEADGAGRVVVSLKDVFSRTDRIKIPAKGRRCRHEQCYELSCFLYPRRRAYIWHCPICKSPLPFSDLMVDEAMHDVLLQTSQDTEEICVNPDGSWEAIRAQPTTSGRPPSVSGDGGTPIAAADQPTVSAADDINTDVGRPHKRQRADRHTTIAVPDGPTDDALFAPPPPRTVVKMEDTGD</sequence>
<feature type="domain" description="SP-RING-type" evidence="6">
    <location>
        <begin position="336"/>
        <end position="418"/>
    </location>
</feature>
<keyword evidence="2 4" id="KW-0863">Zinc-finger</keyword>
<dbReference type="GO" id="GO:0008270">
    <property type="term" value="F:zinc ion binding"/>
    <property type="evidence" value="ECO:0007669"/>
    <property type="project" value="UniProtKB-KW"/>
</dbReference>
<evidence type="ECO:0000256" key="2">
    <source>
        <dbReference type="ARBA" id="ARBA00022771"/>
    </source>
</evidence>
<dbReference type="VEuPathDB" id="CryptoDB:Vbra_6772"/>
<keyword evidence="8" id="KW-1185">Reference proteome</keyword>
<protein>
    <recommendedName>
        <fullName evidence="6">SP-RING-type domain-containing protein</fullName>
    </recommendedName>
</protein>
<dbReference type="Gene3D" id="3.30.40.10">
    <property type="entry name" value="Zinc/RING finger domain, C3HC4 (zinc finger)"/>
    <property type="match status" value="1"/>
</dbReference>
<keyword evidence="1" id="KW-0479">Metal-binding</keyword>
<dbReference type="EMBL" id="CDMY01000040">
    <property type="protein sequence ID" value="CEL92034.1"/>
    <property type="molecule type" value="Genomic_DNA"/>
</dbReference>
<evidence type="ECO:0000256" key="4">
    <source>
        <dbReference type="PROSITE-ProRule" id="PRU00452"/>
    </source>
</evidence>
<name>A0A0G4E928_VITBC</name>
<dbReference type="STRING" id="1169540.A0A0G4E928"/>
<reference evidence="7 8" key="1">
    <citation type="submission" date="2014-11" db="EMBL/GenBank/DDBJ databases">
        <authorList>
            <person name="Zhu J."/>
            <person name="Qi W."/>
            <person name="Song R."/>
        </authorList>
    </citation>
    <scope>NUCLEOTIDE SEQUENCE [LARGE SCALE GENOMIC DNA]</scope>
</reference>
<evidence type="ECO:0000256" key="3">
    <source>
        <dbReference type="ARBA" id="ARBA00022833"/>
    </source>
</evidence>
<evidence type="ECO:0000259" key="6">
    <source>
        <dbReference type="PROSITE" id="PS51044"/>
    </source>
</evidence>
<dbReference type="PANTHER" id="PTHR10782:SF4">
    <property type="entry name" value="TONALLI, ISOFORM E"/>
    <property type="match status" value="1"/>
</dbReference>
<feature type="region of interest" description="Disordered" evidence="5">
    <location>
        <begin position="72"/>
        <end position="119"/>
    </location>
</feature>
<feature type="region of interest" description="Disordered" evidence="5">
    <location>
        <begin position="436"/>
        <end position="516"/>
    </location>
</feature>
<gene>
    <name evidence="7" type="ORF">Vbra_6772</name>
</gene>
<dbReference type="Proteomes" id="UP000041254">
    <property type="component" value="Unassembled WGS sequence"/>
</dbReference>
<keyword evidence="3" id="KW-0862">Zinc</keyword>
<feature type="compositionally biased region" description="Pro residues" evidence="5">
    <location>
        <begin position="79"/>
        <end position="90"/>
    </location>
</feature>
<dbReference type="Pfam" id="PF02891">
    <property type="entry name" value="zf-MIZ"/>
    <property type="match status" value="1"/>
</dbReference>